<dbReference type="Pfam" id="PF13519">
    <property type="entry name" value="VWA_2"/>
    <property type="match status" value="1"/>
</dbReference>
<dbReference type="InterPro" id="IPR011933">
    <property type="entry name" value="Double_TM_dom"/>
</dbReference>
<keyword evidence="1" id="KW-0472">Membrane</keyword>
<organism evidence="5 6">
    <name type="scientific">Fodinibius salinus</name>
    <dbReference type="NCBI Taxonomy" id="860790"/>
    <lineage>
        <taxon>Bacteria</taxon>
        <taxon>Pseudomonadati</taxon>
        <taxon>Balneolota</taxon>
        <taxon>Balneolia</taxon>
        <taxon>Balneolales</taxon>
        <taxon>Balneolaceae</taxon>
        <taxon>Fodinibius</taxon>
    </lineage>
</organism>
<dbReference type="Gene3D" id="3.40.50.880">
    <property type="match status" value="1"/>
</dbReference>
<feature type="transmembrane region" description="Helical" evidence="1">
    <location>
        <begin position="680"/>
        <end position="702"/>
    </location>
</feature>
<dbReference type="InterPro" id="IPR011635">
    <property type="entry name" value="CARDB"/>
</dbReference>
<feature type="domain" description="CARDB" evidence="3">
    <location>
        <begin position="234"/>
        <end position="308"/>
    </location>
</feature>
<comment type="caution">
    <text evidence="5">The sequence shown here is derived from an EMBL/GenBank/DDBJ whole genome shotgun (WGS) entry which is preliminary data.</text>
</comment>
<evidence type="ECO:0000259" key="2">
    <source>
        <dbReference type="Pfam" id="PF07584"/>
    </source>
</evidence>
<dbReference type="Gene3D" id="2.60.40.10">
    <property type="entry name" value="Immunoglobulins"/>
    <property type="match status" value="1"/>
</dbReference>
<dbReference type="PANTHER" id="PTHR37464:SF1">
    <property type="entry name" value="BLL2463 PROTEIN"/>
    <property type="match status" value="1"/>
</dbReference>
<dbReference type="EMBL" id="VNHY01000005">
    <property type="protein sequence ID" value="TYP91670.1"/>
    <property type="molecule type" value="Genomic_DNA"/>
</dbReference>
<feature type="transmembrane region" description="Helical" evidence="1">
    <location>
        <begin position="6"/>
        <end position="26"/>
    </location>
</feature>
<feature type="transmembrane region" description="Helical" evidence="1">
    <location>
        <begin position="56"/>
        <end position="78"/>
    </location>
</feature>
<evidence type="ECO:0000259" key="3">
    <source>
        <dbReference type="Pfam" id="PF07705"/>
    </source>
</evidence>
<dbReference type="Proteomes" id="UP000324595">
    <property type="component" value="Unassembled WGS sequence"/>
</dbReference>
<dbReference type="InterPro" id="IPR036465">
    <property type="entry name" value="vWFA_dom_sf"/>
</dbReference>
<keyword evidence="1 5" id="KW-0812">Transmembrane</keyword>
<name>A0A5D3YEV7_9BACT</name>
<evidence type="ECO:0000313" key="6">
    <source>
        <dbReference type="Proteomes" id="UP000324595"/>
    </source>
</evidence>
<dbReference type="PANTHER" id="PTHR37464">
    <property type="entry name" value="BLL2463 PROTEIN"/>
    <property type="match status" value="1"/>
</dbReference>
<dbReference type="InterPro" id="IPR029062">
    <property type="entry name" value="Class_I_gatase-like"/>
</dbReference>
<feature type="domain" description="VWFA" evidence="4">
    <location>
        <begin position="94"/>
        <end position="199"/>
    </location>
</feature>
<evidence type="ECO:0000256" key="1">
    <source>
        <dbReference type="SAM" id="Phobius"/>
    </source>
</evidence>
<proteinExistence type="predicted"/>
<dbReference type="RefSeq" id="WP_148899813.1">
    <property type="nucleotide sequence ID" value="NZ_VNHY01000005.1"/>
</dbReference>
<keyword evidence="1" id="KW-1133">Transmembrane helix</keyword>
<dbReference type="OrthoDB" id="9810200at2"/>
<dbReference type="NCBIfam" id="TIGR02226">
    <property type="entry name" value="two_anch"/>
    <property type="match status" value="1"/>
</dbReference>
<dbReference type="SUPFAM" id="SSF52317">
    <property type="entry name" value="Class I glutamine amidotransferase-like"/>
    <property type="match status" value="1"/>
</dbReference>
<accession>A0A5D3YEV7</accession>
<dbReference type="SUPFAM" id="SSF53300">
    <property type="entry name" value="vWA-like"/>
    <property type="match status" value="1"/>
</dbReference>
<dbReference type="Pfam" id="PF07705">
    <property type="entry name" value="CARDB"/>
    <property type="match status" value="1"/>
</dbReference>
<dbReference type="Pfam" id="PF07584">
    <property type="entry name" value="BatA"/>
    <property type="match status" value="1"/>
</dbReference>
<dbReference type="AlphaFoldDB" id="A0A5D3YEV7"/>
<sequence>MSFLNPFFFIGLLAVAIPVIIHLVNLRRPQKVAFSTLSFIKELRKSTIRRIRIKQYLLMALRMIALLFLALALARPFLPPTLTGSTSSGTPKAVAIMIDNSASMQRVGNRGPLIDQAKGIAERIIQNANSDDKFIIVTTNKSTVGQTGSLDRQDALDAVSEVTANNTGHYTKEQFAKAYRNVQNAPQSQGVAYIISDGQKSQLSDLEEIEQFSKTEKQVSVQLITVAAGKQQNLAISSVEINNQMISHGTPVSISATVENVGSTAAANQFISLSVEGERSGQYEFSLEEGQTKTFEFSITPETAGDLSGQLILEGDQVEYDNRQNFVVRIPSKHSVLLVSGKNSNSSFPSYLSPALEAARETNAQVSFKEESSSEVNPSQWSNYDAIILDGLKNVPEYWFNSLQQYVQAGNGLLFFPSEQGTIENYNQFFSLFNAGQFIDVLGEYGSFNPVTKMAGIEEGHPVLDDIFSKKEDEEINIEESSLFYYFRHQNTTSATGLDVLKADNGDPILTEQRFGKGVVLIASLGTDPGWSNLSVNPIFAPLFYRSTLYASSSERAGLQQHVLGQPFQWTFNTTSSEIQLTLNNSEYKAETQRKTDGLEIRYEGREWEPGMLTIEMQEGNQNIGVNQSIMESRYEPLSEEQWQQYFGNDVIQNKIISANNLSENDFSQELSTAMFGQEIWNWFIWIALLFLLSETIVARLYKAESIS</sequence>
<dbReference type="InterPro" id="IPR002035">
    <property type="entry name" value="VWF_A"/>
</dbReference>
<reference evidence="5 6" key="1">
    <citation type="submission" date="2019-07" db="EMBL/GenBank/DDBJ databases">
        <title>Genomic Encyclopedia of Archaeal and Bacterial Type Strains, Phase II (KMG-II): from individual species to whole genera.</title>
        <authorList>
            <person name="Goeker M."/>
        </authorList>
    </citation>
    <scope>NUCLEOTIDE SEQUENCE [LARGE SCALE GENOMIC DNA]</scope>
    <source>
        <strain evidence="5 6">DSM 21935</strain>
    </source>
</reference>
<dbReference type="InterPro" id="IPR024163">
    <property type="entry name" value="Aerotolerance_reg_N"/>
</dbReference>
<keyword evidence="6" id="KW-1185">Reference proteome</keyword>
<dbReference type="InterPro" id="IPR013783">
    <property type="entry name" value="Ig-like_fold"/>
</dbReference>
<gene>
    <name evidence="5" type="ORF">LX73_2494</name>
</gene>
<feature type="domain" description="Aerotolerance regulator N-terminal" evidence="2">
    <location>
        <begin position="1"/>
        <end position="76"/>
    </location>
</feature>
<evidence type="ECO:0000259" key="4">
    <source>
        <dbReference type="Pfam" id="PF13519"/>
    </source>
</evidence>
<evidence type="ECO:0000313" key="5">
    <source>
        <dbReference type="EMBL" id="TYP91670.1"/>
    </source>
</evidence>
<dbReference type="Gene3D" id="3.40.50.410">
    <property type="entry name" value="von Willebrand factor, type A domain"/>
    <property type="match status" value="1"/>
</dbReference>
<protein>
    <submittedName>
        <fullName evidence="5">N-terminal double-transmembrane domain-containing protein</fullName>
    </submittedName>
</protein>